<comment type="caution">
    <text evidence="2">The sequence shown here is derived from an EMBL/GenBank/DDBJ whole genome shotgun (WGS) entry which is preliminary data.</text>
</comment>
<dbReference type="InterPro" id="IPR036047">
    <property type="entry name" value="F-box-like_dom_sf"/>
</dbReference>
<dbReference type="SUPFAM" id="SSF81383">
    <property type="entry name" value="F-box domain"/>
    <property type="match status" value="1"/>
</dbReference>
<accession>A0AAN8IM65</accession>
<evidence type="ECO:0000259" key="1">
    <source>
        <dbReference type="Pfam" id="PF00646"/>
    </source>
</evidence>
<keyword evidence="3" id="KW-1185">Reference proteome</keyword>
<reference evidence="2 3" key="1">
    <citation type="submission" date="2019-10" db="EMBL/GenBank/DDBJ databases">
        <title>Assembly and Annotation for the nematode Trichostrongylus colubriformis.</title>
        <authorList>
            <person name="Martin J."/>
        </authorList>
    </citation>
    <scope>NUCLEOTIDE SEQUENCE [LARGE SCALE GENOMIC DNA]</scope>
    <source>
        <strain evidence="2">G859</strain>
        <tissue evidence="2">Whole worm</tissue>
    </source>
</reference>
<dbReference type="Proteomes" id="UP001331761">
    <property type="component" value="Unassembled WGS sequence"/>
</dbReference>
<evidence type="ECO:0000313" key="3">
    <source>
        <dbReference type="Proteomes" id="UP001331761"/>
    </source>
</evidence>
<dbReference type="Pfam" id="PF00646">
    <property type="entry name" value="F-box"/>
    <property type="match status" value="1"/>
</dbReference>
<organism evidence="2 3">
    <name type="scientific">Trichostrongylus colubriformis</name>
    <name type="common">Black scour worm</name>
    <dbReference type="NCBI Taxonomy" id="6319"/>
    <lineage>
        <taxon>Eukaryota</taxon>
        <taxon>Metazoa</taxon>
        <taxon>Ecdysozoa</taxon>
        <taxon>Nematoda</taxon>
        <taxon>Chromadorea</taxon>
        <taxon>Rhabditida</taxon>
        <taxon>Rhabditina</taxon>
        <taxon>Rhabditomorpha</taxon>
        <taxon>Strongyloidea</taxon>
        <taxon>Trichostrongylidae</taxon>
        <taxon>Trichostrongylus</taxon>
    </lineage>
</organism>
<feature type="non-terminal residue" evidence="2">
    <location>
        <position position="102"/>
    </location>
</feature>
<name>A0AAN8IM65_TRICO</name>
<feature type="domain" description="F-box" evidence="1">
    <location>
        <begin position="35"/>
        <end position="71"/>
    </location>
</feature>
<dbReference type="InterPro" id="IPR001810">
    <property type="entry name" value="F-box_dom"/>
</dbReference>
<evidence type="ECO:0000313" key="2">
    <source>
        <dbReference type="EMBL" id="KAK5979694.1"/>
    </source>
</evidence>
<proteinExistence type="predicted"/>
<dbReference type="EMBL" id="WIXE01008094">
    <property type="protein sequence ID" value="KAK5979694.1"/>
    <property type="molecule type" value="Genomic_DNA"/>
</dbReference>
<protein>
    <recommendedName>
        <fullName evidence="1">F-box domain-containing protein</fullName>
    </recommendedName>
</protein>
<dbReference type="Gene3D" id="1.20.1280.50">
    <property type="match status" value="1"/>
</dbReference>
<dbReference type="CDD" id="cd09917">
    <property type="entry name" value="F-box_SF"/>
    <property type="match status" value="1"/>
</dbReference>
<gene>
    <name evidence="2" type="ORF">GCK32_020690</name>
</gene>
<sequence>MKISDLYVESLRRSITMSFLNLRALRSQKVTTVADLSDDALIKVFQRCDDVTILRCSNVCRRLRALIFTEERKPRSLVCRAQDTVGIFIVDRRRAILEKMCP</sequence>
<dbReference type="AlphaFoldDB" id="A0AAN8IM65"/>